<reference evidence="1" key="1">
    <citation type="submission" date="2014-11" db="EMBL/GenBank/DDBJ databases">
        <authorList>
            <person name="Amaro Gonzalez C."/>
        </authorList>
    </citation>
    <scope>NUCLEOTIDE SEQUENCE</scope>
</reference>
<organism evidence="1">
    <name type="scientific">Anguilla anguilla</name>
    <name type="common">European freshwater eel</name>
    <name type="synonym">Muraena anguilla</name>
    <dbReference type="NCBI Taxonomy" id="7936"/>
    <lineage>
        <taxon>Eukaryota</taxon>
        <taxon>Metazoa</taxon>
        <taxon>Chordata</taxon>
        <taxon>Craniata</taxon>
        <taxon>Vertebrata</taxon>
        <taxon>Euteleostomi</taxon>
        <taxon>Actinopterygii</taxon>
        <taxon>Neopterygii</taxon>
        <taxon>Teleostei</taxon>
        <taxon>Anguilliformes</taxon>
        <taxon>Anguillidae</taxon>
        <taxon>Anguilla</taxon>
    </lineage>
</organism>
<name>A0A0E9TG63_ANGAN</name>
<proteinExistence type="predicted"/>
<evidence type="ECO:0000313" key="1">
    <source>
        <dbReference type="EMBL" id="JAH51718.1"/>
    </source>
</evidence>
<accession>A0A0E9TG63</accession>
<dbReference type="EMBL" id="GBXM01056859">
    <property type="protein sequence ID" value="JAH51718.1"/>
    <property type="molecule type" value="Transcribed_RNA"/>
</dbReference>
<reference evidence="1" key="2">
    <citation type="journal article" date="2015" name="Fish Shellfish Immunol.">
        <title>Early steps in the European eel (Anguilla anguilla)-Vibrio vulnificus interaction in the gills: Role of the RtxA13 toxin.</title>
        <authorList>
            <person name="Callol A."/>
            <person name="Pajuelo D."/>
            <person name="Ebbesson L."/>
            <person name="Teles M."/>
            <person name="MacKenzie S."/>
            <person name="Amaro C."/>
        </authorList>
    </citation>
    <scope>NUCLEOTIDE SEQUENCE</scope>
</reference>
<dbReference type="AlphaFoldDB" id="A0A0E9TG63"/>
<sequence length="48" mass="5310">MCACAQNSTLSLAMRRTGATAFSLQHNENSDRQCPVVPWRTESALVTR</sequence>
<protein>
    <submittedName>
        <fullName evidence="1">Uncharacterized protein</fullName>
    </submittedName>
</protein>